<dbReference type="InterPro" id="IPR011764">
    <property type="entry name" value="Biotin_carboxylation_dom"/>
</dbReference>
<dbReference type="GO" id="GO:0005524">
    <property type="term" value="F:ATP binding"/>
    <property type="evidence" value="ECO:0007669"/>
    <property type="project" value="UniProtKB-UniRule"/>
</dbReference>
<dbReference type="InterPro" id="IPR011054">
    <property type="entry name" value="Rudment_hybrid_motif"/>
</dbReference>
<keyword evidence="13" id="KW-0275">Fatty acid biosynthesis</keyword>
<evidence type="ECO:0000256" key="7">
    <source>
        <dbReference type="ARBA" id="ARBA00022741"/>
    </source>
</evidence>
<sequence length="456" mass="50360">MFSKILIANRGEIAVRIIRACKDMGIKTVAVYSEADRSSFHLQLADEAVCIGPAASDASYLNIPSIISAAEITDVEAIHPGYGFLAEDAHFAEICESCQIKFIGPRPRTIRLMGDKIKAKETAKKAGLPVMPGSSAVIKNKEEALKVAHQIGYPVIIKAVAGGGGRGMRISHNDVTLIGSLLTAQREAEAAFGNGEVYIEKYIEKLRHIEVQILGDEHGHIIHLGERDCTIQRRHQKLIEESPAYGISSKLRKKMGEAAVKAGKAVDYTSAGTIEFLVDNKERFYFMEMNTRIQVEHPVTEMVTGLDLVKLQISIAAGEKLKIKQDDVELKGSAIECRVNAEDPDKDFIPSPGKLLEFHMPSGPGVRVDTHAYTNYEVSPYYDSMIAKIITYGKDRAEAIRIMQRALDEVLIGPIKSTVSFSKRILANQLFLKGQHSTDFVEKMLEKKKEQVPTVK</sequence>
<evidence type="ECO:0000313" key="17">
    <source>
        <dbReference type="Proteomes" id="UP000230052"/>
    </source>
</evidence>
<dbReference type="PANTHER" id="PTHR48095:SF2">
    <property type="entry name" value="BIOTIN CARBOXYLASE, CHLOROPLASTIC"/>
    <property type="match status" value="1"/>
</dbReference>
<dbReference type="InterPro" id="IPR005479">
    <property type="entry name" value="CPAse_ATP-bd"/>
</dbReference>
<organism evidence="16 17">
    <name type="scientific">Candidatus Aquitaenariimonas noxiae</name>
    <dbReference type="NCBI Taxonomy" id="1974741"/>
    <lineage>
        <taxon>Bacteria</taxon>
        <taxon>Pseudomonadati</taxon>
        <taxon>Candidatus Omnitrophota</taxon>
        <taxon>Candidatus Aquitaenariimonas</taxon>
    </lineage>
</organism>
<keyword evidence="9" id="KW-0460">Magnesium</keyword>
<keyword evidence="13" id="KW-0276">Fatty acid metabolism</keyword>
<dbReference type="FunFam" id="3.40.50.20:FF:000010">
    <property type="entry name" value="Propionyl-CoA carboxylase subunit alpha"/>
    <property type="match status" value="1"/>
</dbReference>
<dbReference type="PANTHER" id="PTHR48095">
    <property type="entry name" value="PYRUVATE CARBOXYLASE SUBUNIT A"/>
    <property type="match status" value="1"/>
</dbReference>
<evidence type="ECO:0000256" key="9">
    <source>
        <dbReference type="ARBA" id="ARBA00022842"/>
    </source>
</evidence>
<dbReference type="PROSITE" id="PS50979">
    <property type="entry name" value="BC"/>
    <property type="match status" value="1"/>
</dbReference>
<evidence type="ECO:0000256" key="3">
    <source>
        <dbReference type="ARBA" id="ARBA00011750"/>
    </source>
</evidence>
<keyword evidence="5 13" id="KW-0436">Ligase</keyword>
<dbReference type="GO" id="GO:0006633">
    <property type="term" value="P:fatty acid biosynthetic process"/>
    <property type="evidence" value="ECO:0007669"/>
    <property type="project" value="UniProtKB-KW"/>
</dbReference>
<evidence type="ECO:0000256" key="10">
    <source>
        <dbReference type="ARBA" id="ARBA00023267"/>
    </source>
</evidence>
<dbReference type="InterPro" id="IPR016185">
    <property type="entry name" value="PreATP-grasp_dom_sf"/>
</dbReference>
<reference evidence="16 17" key="1">
    <citation type="submission" date="2017-09" db="EMBL/GenBank/DDBJ databases">
        <title>Depth-based differentiation of microbial function through sediment-hosted aquifers and enrichment of novel symbionts in the deep terrestrial subsurface.</title>
        <authorList>
            <person name="Probst A.J."/>
            <person name="Ladd B."/>
            <person name="Jarett J.K."/>
            <person name="Geller-Mcgrath D.E."/>
            <person name="Sieber C.M."/>
            <person name="Emerson J.B."/>
            <person name="Anantharaman K."/>
            <person name="Thomas B.C."/>
            <person name="Malmstrom R."/>
            <person name="Stieglmeier M."/>
            <person name="Klingl A."/>
            <person name="Woyke T."/>
            <person name="Ryan C.M."/>
            <person name="Banfield J.F."/>
        </authorList>
    </citation>
    <scope>NUCLEOTIDE SEQUENCE [LARGE SCALE GENOMIC DNA]</scope>
    <source>
        <strain evidence="16">CG07_land_8_20_14_0_80_42_15</strain>
    </source>
</reference>
<dbReference type="NCBIfam" id="NF006367">
    <property type="entry name" value="PRK08591.1"/>
    <property type="match status" value="1"/>
</dbReference>
<evidence type="ECO:0000256" key="4">
    <source>
        <dbReference type="ARBA" id="ARBA00013263"/>
    </source>
</evidence>
<dbReference type="Pfam" id="PF02786">
    <property type="entry name" value="CPSase_L_D2"/>
    <property type="match status" value="1"/>
</dbReference>
<protein>
    <recommendedName>
        <fullName evidence="4 13">Biotin carboxylase</fullName>
        <ecNumber evidence="4 13">6.3.4.14</ecNumber>
    </recommendedName>
    <alternativeName>
        <fullName evidence="13">Acetyl-coenzyme A carboxylase biotin carboxylase subunit A</fullName>
    </alternativeName>
</protein>
<keyword evidence="13" id="KW-0443">Lipid metabolism</keyword>
<keyword evidence="6" id="KW-0479">Metal-binding</keyword>
<evidence type="ECO:0000256" key="13">
    <source>
        <dbReference type="RuleBase" id="RU365063"/>
    </source>
</evidence>
<dbReference type="SUPFAM" id="SSF52440">
    <property type="entry name" value="PreATP-grasp domain"/>
    <property type="match status" value="1"/>
</dbReference>
<dbReference type="Proteomes" id="UP000230052">
    <property type="component" value="Unassembled WGS sequence"/>
</dbReference>
<dbReference type="AlphaFoldDB" id="A0A2J0KRR5"/>
<comment type="caution">
    <text evidence="16">The sequence shown here is derived from an EMBL/GenBank/DDBJ whole genome shotgun (WGS) entry which is preliminary data.</text>
</comment>
<dbReference type="PROSITE" id="PS50975">
    <property type="entry name" value="ATP_GRASP"/>
    <property type="match status" value="1"/>
</dbReference>
<dbReference type="Pfam" id="PF00289">
    <property type="entry name" value="Biotin_carb_N"/>
    <property type="match status" value="1"/>
</dbReference>
<evidence type="ECO:0000313" key="16">
    <source>
        <dbReference type="EMBL" id="PIU41281.1"/>
    </source>
</evidence>
<evidence type="ECO:0000259" key="15">
    <source>
        <dbReference type="PROSITE" id="PS50979"/>
    </source>
</evidence>
<dbReference type="InterPro" id="IPR005482">
    <property type="entry name" value="Biotin_COase_C"/>
</dbReference>
<dbReference type="Pfam" id="PF02785">
    <property type="entry name" value="Biotin_carb_C"/>
    <property type="match status" value="1"/>
</dbReference>
<dbReference type="Gene3D" id="3.30.470.20">
    <property type="entry name" value="ATP-grasp fold, B domain"/>
    <property type="match status" value="1"/>
</dbReference>
<dbReference type="InterPro" id="IPR011761">
    <property type="entry name" value="ATP-grasp"/>
</dbReference>
<comment type="pathway">
    <text evidence="2 13">Lipid metabolism; malonyl-CoA biosynthesis; malonyl-CoA from acetyl-CoA: step 1/1.</text>
</comment>
<comment type="subunit">
    <text evidence="3 13">Acetyl-CoA carboxylase is a heterohexamer of biotin carboxyl carrier protein, biotin carboxylase and the two subunits of carboxyl transferase in a 2:2 complex.</text>
</comment>
<keyword evidence="13" id="KW-0444">Lipid biosynthesis</keyword>
<evidence type="ECO:0000259" key="14">
    <source>
        <dbReference type="PROSITE" id="PS50975"/>
    </source>
</evidence>
<keyword evidence="7 12" id="KW-0547">Nucleotide-binding</keyword>
<evidence type="ECO:0000256" key="2">
    <source>
        <dbReference type="ARBA" id="ARBA00004956"/>
    </source>
</evidence>
<dbReference type="InterPro" id="IPR005481">
    <property type="entry name" value="BC-like_N"/>
</dbReference>
<evidence type="ECO:0000256" key="8">
    <source>
        <dbReference type="ARBA" id="ARBA00022840"/>
    </source>
</evidence>
<name>A0A2J0KRR5_9BACT</name>
<dbReference type="SUPFAM" id="SSF51246">
    <property type="entry name" value="Rudiment single hybrid motif"/>
    <property type="match status" value="1"/>
</dbReference>
<dbReference type="InterPro" id="IPR004549">
    <property type="entry name" value="Acetyl_CoA_COase_biotin_COase"/>
</dbReference>
<dbReference type="EMBL" id="PEWV01000062">
    <property type="protein sequence ID" value="PIU41281.1"/>
    <property type="molecule type" value="Genomic_DNA"/>
</dbReference>
<accession>A0A2J0KRR5</accession>
<evidence type="ECO:0000256" key="6">
    <source>
        <dbReference type="ARBA" id="ARBA00022723"/>
    </source>
</evidence>
<feature type="domain" description="ATP-grasp" evidence="14">
    <location>
        <begin position="120"/>
        <end position="317"/>
    </location>
</feature>
<dbReference type="GO" id="GO:0046872">
    <property type="term" value="F:metal ion binding"/>
    <property type="evidence" value="ECO:0007669"/>
    <property type="project" value="UniProtKB-KW"/>
</dbReference>
<proteinExistence type="predicted"/>
<dbReference type="NCBIfam" id="TIGR00514">
    <property type="entry name" value="accC"/>
    <property type="match status" value="1"/>
</dbReference>
<dbReference type="PROSITE" id="PS00867">
    <property type="entry name" value="CPSASE_2"/>
    <property type="match status" value="1"/>
</dbReference>
<dbReference type="UniPathway" id="UPA00655">
    <property type="reaction ID" value="UER00711"/>
</dbReference>
<gene>
    <name evidence="16" type="primary">accC</name>
    <name evidence="16" type="ORF">COS99_06185</name>
</gene>
<evidence type="ECO:0000256" key="12">
    <source>
        <dbReference type="PROSITE-ProRule" id="PRU00409"/>
    </source>
</evidence>
<keyword evidence="8 12" id="KW-0067">ATP-binding</keyword>
<evidence type="ECO:0000256" key="5">
    <source>
        <dbReference type="ARBA" id="ARBA00022598"/>
    </source>
</evidence>
<dbReference type="FunFam" id="3.30.1490.20:FF:000018">
    <property type="entry name" value="Biotin carboxylase"/>
    <property type="match status" value="1"/>
</dbReference>
<evidence type="ECO:0000256" key="11">
    <source>
        <dbReference type="ARBA" id="ARBA00048600"/>
    </source>
</evidence>
<dbReference type="EC" id="6.3.4.14" evidence="4 13"/>
<keyword evidence="10 13" id="KW-0092">Biotin</keyword>
<dbReference type="GO" id="GO:0004075">
    <property type="term" value="F:biotin carboxylase activity"/>
    <property type="evidence" value="ECO:0007669"/>
    <property type="project" value="UniProtKB-EC"/>
</dbReference>
<comment type="function">
    <text evidence="1 13">This protein is a component of the acetyl coenzyme A carboxylase complex; first, biotin carboxylase catalyzes the carboxylation of the carrier protein and then the transcarboxylase transfers the carboxyl group to form malonyl-CoA.</text>
</comment>
<dbReference type="SMART" id="SM00878">
    <property type="entry name" value="Biotin_carb_C"/>
    <property type="match status" value="1"/>
</dbReference>
<dbReference type="SUPFAM" id="SSF56059">
    <property type="entry name" value="Glutathione synthetase ATP-binding domain-like"/>
    <property type="match status" value="1"/>
</dbReference>
<dbReference type="GO" id="GO:2001295">
    <property type="term" value="P:malonyl-CoA biosynthetic process"/>
    <property type="evidence" value="ECO:0007669"/>
    <property type="project" value="UniProtKB-UniPathway"/>
</dbReference>
<evidence type="ECO:0000256" key="1">
    <source>
        <dbReference type="ARBA" id="ARBA00003761"/>
    </source>
</evidence>
<feature type="domain" description="Biotin carboxylation" evidence="15">
    <location>
        <begin position="1"/>
        <end position="446"/>
    </location>
</feature>
<comment type="catalytic activity">
    <reaction evidence="11 13">
        <text>N(6)-biotinyl-L-lysyl-[protein] + hydrogencarbonate + ATP = N(6)-carboxybiotinyl-L-lysyl-[protein] + ADP + phosphate + H(+)</text>
        <dbReference type="Rhea" id="RHEA:13501"/>
        <dbReference type="Rhea" id="RHEA-COMP:10505"/>
        <dbReference type="Rhea" id="RHEA-COMP:10506"/>
        <dbReference type="ChEBI" id="CHEBI:15378"/>
        <dbReference type="ChEBI" id="CHEBI:17544"/>
        <dbReference type="ChEBI" id="CHEBI:30616"/>
        <dbReference type="ChEBI" id="CHEBI:43474"/>
        <dbReference type="ChEBI" id="CHEBI:83144"/>
        <dbReference type="ChEBI" id="CHEBI:83145"/>
        <dbReference type="ChEBI" id="CHEBI:456216"/>
        <dbReference type="EC" id="6.3.4.14"/>
    </reaction>
</comment>
<dbReference type="InterPro" id="IPR051602">
    <property type="entry name" value="ACC_Biotin_Carboxylase"/>
</dbReference>